<proteinExistence type="predicted"/>
<evidence type="ECO:0000313" key="2">
    <source>
        <dbReference type="Proteomes" id="UP000245680"/>
    </source>
</evidence>
<sequence>MKTVSLSLEDFDLGEPGGPGQDGAVGLEQREAERLLAFENGYKAGWDDSTNTIAADESKISSALKANLSDLSFTYHEARVHVLKGVEGFVKSAVEGVLPKIARTALPELIWEQMSSLAHEASSQPITLLVAPKNREVLEGLLPEDLGFPVVIKEETTLVGDQIFVKVGAEEKAVDMTTAIFEIDTAVREFFAGFEQEALKAHG</sequence>
<dbReference type="OrthoDB" id="7870971at2"/>
<name>A0A2V2LIE5_9RHOB</name>
<protein>
    <submittedName>
        <fullName evidence="1">Flagellar biosynthesis protein</fullName>
    </submittedName>
</protein>
<dbReference type="RefSeq" id="WP_109812142.1">
    <property type="nucleotide sequence ID" value="NZ_QGKU01000039.1"/>
</dbReference>
<reference evidence="1 2" key="1">
    <citation type="submission" date="2018-05" db="EMBL/GenBank/DDBJ databases">
        <title>Rhodobacteraceae gen. nov., sp. nov. isolated from sea water.</title>
        <authorList>
            <person name="Ren Y."/>
        </authorList>
    </citation>
    <scope>NUCLEOTIDE SEQUENCE [LARGE SCALE GENOMIC DNA]</scope>
    <source>
        <strain evidence="1 2">TG-679</strain>
    </source>
</reference>
<accession>A0A2V2LIE5</accession>
<keyword evidence="1" id="KW-0969">Cilium</keyword>
<gene>
    <name evidence="1" type="ORF">DKT77_13045</name>
</gene>
<keyword evidence="2" id="KW-1185">Reference proteome</keyword>
<dbReference type="EMBL" id="QGKU01000039">
    <property type="protein sequence ID" value="PWR02189.1"/>
    <property type="molecule type" value="Genomic_DNA"/>
</dbReference>
<evidence type="ECO:0000313" key="1">
    <source>
        <dbReference type="EMBL" id="PWR02189.1"/>
    </source>
</evidence>
<organism evidence="1 2">
    <name type="scientific">Meridianimarinicoccus roseus</name>
    <dbReference type="NCBI Taxonomy" id="2072018"/>
    <lineage>
        <taxon>Bacteria</taxon>
        <taxon>Pseudomonadati</taxon>
        <taxon>Pseudomonadota</taxon>
        <taxon>Alphaproteobacteria</taxon>
        <taxon>Rhodobacterales</taxon>
        <taxon>Paracoccaceae</taxon>
        <taxon>Meridianimarinicoccus</taxon>
    </lineage>
</organism>
<keyword evidence="1" id="KW-0966">Cell projection</keyword>
<dbReference type="AlphaFoldDB" id="A0A2V2LIE5"/>
<keyword evidence="1" id="KW-0282">Flagellum</keyword>
<comment type="caution">
    <text evidence="1">The sequence shown here is derived from an EMBL/GenBank/DDBJ whole genome shotgun (WGS) entry which is preliminary data.</text>
</comment>
<dbReference type="Proteomes" id="UP000245680">
    <property type="component" value="Unassembled WGS sequence"/>
</dbReference>